<evidence type="ECO:0000313" key="2">
    <source>
        <dbReference type="EMBL" id="MDO1449808.1"/>
    </source>
</evidence>
<dbReference type="PROSITE" id="PS51257">
    <property type="entry name" value="PROKAR_LIPOPROTEIN"/>
    <property type="match status" value="1"/>
</dbReference>
<accession>A0ABT8RCI1</accession>
<proteinExistence type="predicted"/>
<keyword evidence="3" id="KW-1185">Reference proteome</keyword>
<reference evidence="2" key="1">
    <citation type="submission" date="2023-07" db="EMBL/GenBank/DDBJ databases">
        <title>The genome sequence of Rhodocytophaga aerolata KACC 12507.</title>
        <authorList>
            <person name="Zhang X."/>
        </authorList>
    </citation>
    <scope>NUCLEOTIDE SEQUENCE</scope>
    <source>
        <strain evidence="2">KACC 12507</strain>
    </source>
</reference>
<dbReference type="NCBIfam" id="TIGR04456">
    <property type="entry name" value="LruC_dom"/>
    <property type="match status" value="1"/>
</dbReference>
<evidence type="ECO:0000313" key="3">
    <source>
        <dbReference type="Proteomes" id="UP001168528"/>
    </source>
</evidence>
<dbReference type="EMBL" id="JAUKPO010000022">
    <property type="protein sequence ID" value="MDO1449808.1"/>
    <property type="molecule type" value="Genomic_DNA"/>
</dbReference>
<dbReference type="InterPro" id="IPR032295">
    <property type="entry name" value="DUF4842"/>
</dbReference>
<dbReference type="Proteomes" id="UP001168528">
    <property type="component" value="Unassembled WGS sequence"/>
</dbReference>
<name>A0ABT8RCI1_9BACT</name>
<organism evidence="2 3">
    <name type="scientific">Rhodocytophaga aerolata</name>
    <dbReference type="NCBI Taxonomy" id="455078"/>
    <lineage>
        <taxon>Bacteria</taxon>
        <taxon>Pseudomonadati</taxon>
        <taxon>Bacteroidota</taxon>
        <taxon>Cytophagia</taxon>
        <taxon>Cytophagales</taxon>
        <taxon>Rhodocytophagaceae</taxon>
        <taxon>Rhodocytophaga</taxon>
    </lineage>
</organism>
<dbReference type="InterPro" id="IPR031025">
    <property type="entry name" value="LruC_dom"/>
</dbReference>
<comment type="caution">
    <text evidence="2">The sequence shown here is derived from an EMBL/GenBank/DDBJ whole genome shotgun (WGS) entry which is preliminary data.</text>
</comment>
<feature type="domain" description="DUF4842" evidence="1">
    <location>
        <begin position="202"/>
        <end position="437"/>
    </location>
</feature>
<dbReference type="Pfam" id="PF16130">
    <property type="entry name" value="DUF4842"/>
    <property type="match status" value="1"/>
</dbReference>
<evidence type="ECO:0000259" key="1">
    <source>
        <dbReference type="Pfam" id="PF16130"/>
    </source>
</evidence>
<gene>
    <name evidence="2" type="ORF">Q0590_26250</name>
</gene>
<sequence length="449" mass="49719">MNIITQKLKLPILGLLLTFGMFSCQALEERIRPKKEVELNIPETFDFATIQNVTIDLSSKDDKGNAVSIPYIGIYDKDPSMGGTLLYVTGTDTQGIGTDAYSFPSHIKNVYLETNIPGVSNVETPIVNERISQSFIIPEGTKTGRLSATEADPYYGFDNTLKGYLLYEDNWPYKGDFDLNDLAVKYNYNFKAEGLPQGRTRKLELIFDVVAIGGQFDNGFSIKITKAKNQRALTLDDIANIELTVNGTPISNYKNSSAVSQEDGEGVLFDIFSPTNLAADLQGTDKNKQTNCNSLPTAKLEITFNDDAVDKGLGISNLRLGNHPYDPFIYVNGNKGREVHLVNRTRTQRANNLYPYTIPDNSNDNIGTPVYKVVRNASTEQNMPFAILVPAVKTSGNTPLGFKFLIPQERSAIYQNDVYPSFATWASSGGGSNPNWYYEPKNNTVIPCK</sequence>
<protein>
    <submittedName>
        <fullName evidence="2">LruC domain-containing protein</fullName>
    </submittedName>
</protein>
<dbReference type="RefSeq" id="WP_302040611.1">
    <property type="nucleotide sequence ID" value="NZ_JAUKPO010000022.1"/>
</dbReference>